<dbReference type="PROSITE" id="PS50192">
    <property type="entry name" value="T_SNARE"/>
    <property type="match status" value="1"/>
</dbReference>
<dbReference type="AlphaFoldDB" id="A0A345ZXP8"/>
<keyword evidence="10" id="KW-1185">Reference proteome</keyword>
<dbReference type="SMART" id="SM01358">
    <property type="entry name" value="HBM"/>
    <property type="match status" value="1"/>
</dbReference>
<dbReference type="InterPro" id="IPR032255">
    <property type="entry name" value="HBM"/>
</dbReference>
<keyword evidence="2" id="KW-0472">Membrane</keyword>
<dbReference type="OrthoDB" id="5349256at2"/>
<dbReference type="InterPro" id="IPR004089">
    <property type="entry name" value="MCPsignal_dom"/>
</dbReference>
<dbReference type="GO" id="GO:0004888">
    <property type="term" value="F:transmembrane signaling receptor activity"/>
    <property type="evidence" value="ECO:0007669"/>
    <property type="project" value="InterPro"/>
</dbReference>
<dbReference type="Gene3D" id="1.10.287.950">
    <property type="entry name" value="Methyl-accepting chemotaxis protein"/>
    <property type="match status" value="1"/>
</dbReference>
<dbReference type="GO" id="GO:0006935">
    <property type="term" value="P:chemotaxis"/>
    <property type="evidence" value="ECO:0007669"/>
    <property type="project" value="InterPro"/>
</dbReference>
<feature type="domain" description="HAMP" evidence="8">
    <location>
        <begin position="339"/>
        <end position="392"/>
    </location>
</feature>
<proteinExistence type="inferred from homology"/>
<dbReference type="GO" id="GO:0007165">
    <property type="term" value="P:signal transduction"/>
    <property type="evidence" value="ECO:0007669"/>
    <property type="project" value="UniProtKB-KW"/>
</dbReference>
<dbReference type="PANTHER" id="PTHR32089">
    <property type="entry name" value="METHYL-ACCEPTING CHEMOTAXIS PROTEIN MCPB"/>
    <property type="match status" value="1"/>
</dbReference>
<dbReference type="EMBL" id="CP031417">
    <property type="protein sequence ID" value="AXK81695.1"/>
    <property type="molecule type" value="Genomic_DNA"/>
</dbReference>
<dbReference type="CDD" id="cd06225">
    <property type="entry name" value="HAMP"/>
    <property type="match status" value="1"/>
</dbReference>
<dbReference type="Pfam" id="PF00015">
    <property type="entry name" value="MCPsignal"/>
    <property type="match status" value="1"/>
</dbReference>
<reference evidence="9 10" key="1">
    <citation type="submission" date="2018-07" db="EMBL/GenBank/DDBJ databases">
        <authorList>
            <person name="Quirk P.G."/>
            <person name="Krulwich T.A."/>
        </authorList>
    </citation>
    <scope>NUCLEOTIDE SEQUENCE [LARGE SCALE GENOMIC DNA]</scope>
    <source>
        <strain evidence="9 10">CC-BB4</strain>
    </source>
</reference>
<dbReference type="InterPro" id="IPR003660">
    <property type="entry name" value="HAMP_dom"/>
</dbReference>
<evidence type="ECO:0000256" key="4">
    <source>
        <dbReference type="ARBA" id="ARBA00029447"/>
    </source>
</evidence>
<organism evidence="9 10">
    <name type="scientific">Pseudolabrys taiwanensis</name>
    <dbReference type="NCBI Taxonomy" id="331696"/>
    <lineage>
        <taxon>Bacteria</taxon>
        <taxon>Pseudomonadati</taxon>
        <taxon>Pseudomonadota</taxon>
        <taxon>Alphaproteobacteria</taxon>
        <taxon>Hyphomicrobiales</taxon>
        <taxon>Xanthobacteraceae</taxon>
        <taxon>Pseudolabrys</taxon>
    </lineage>
</organism>
<evidence type="ECO:0000313" key="10">
    <source>
        <dbReference type="Proteomes" id="UP000254889"/>
    </source>
</evidence>
<keyword evidence="2" id="KW-0997">Cell inner membrane</keyword>
<dbReference type="PROSITE" id="PS50111">
    <property type="entry name" value="CHEMOTAXIS_TRANSDUC_2"/>
    <property type="match status" value="1"/>
</dbReference>
<dbReference type="Gene3D" id="6.10.340.10">
    <property type="match status" value="1"/>
</dbReference>
<evidence type="ECO:0000256" key="2">
    <source>
        <dbReference type="ARBA" id="ARBA00022519"/>
    </source>
</evidence>
<dbReference type="InterPro" id="IPR000727">
    <property type="entry name" value="T_SNARE_dom"/>
</dbReference>
<name>A0A345ZXP8_9HYPH</name>
<dbReference type="SMART" id="SM00304">
    <property type="entry name" value="HAMP"/>
    <property type="match status" value="1"/>
</dbReference>
<dbReference type="SUPFAM" id="SSF58104">
    <property type="entry name" value="Methyl-accepting chemotaxis protein (MCP) signaling domain"/>
    <property type="match status" value="1"/>
</dbReference>
<evidence type="ECO:0000259" key="7">
    <source>
        <dbReference type="PROSITE" id="PS50192"/>
    </source>
</evidence>
<dbReference type="PROSITE" id="PS50885">
    <property type="entry name" value="HAMP"/>
    <property type="match status" value="1"/>
</dbReference>
<dbReference type="InterPro" id="IPR004090">
    <property type="entry name" value="Chemotax_Me-accpt_rcpt"/>
</dbReference>
<sequence>MAAAPLRGPSPVSRRACMRLPMPSLLGWMARRLESVSVRSRIAAVALIPVIGFLANGLTYLSSEREVANAFQTVKRSNALAEASRDFKAALSSMRLTVKDFTAKPSTSLVTTFEHAHTNALQSLDAVARSIDPSYAPSLAMLRKDVMELRENFSELVREQDTLGFDDDTGLRRNLRDAGIAVERIINQNMSWLADTDAKKLMMALLIMRHHEADYRLSQSELARQQFAAAYKSFNNTFAQIDGTPEMKNALERQVRTYADTFNQWIEGYGRVNPLRVVIDSDSQQMLPRADLISERANATAEEASSALAASQTRTRTSIIAFGTATTVLGLALSWLIGRSITGPLNGLAGAMTRLASGDTRAPIPATTASDEIGAMARTVIVFRDSMLERERLASTQAEASQMQQQRGAQVATAIDAFKHSVESALGKLRATAMKLEMSSSDLNATADKVSAEADTATSRVSAASENVATAASSVEELAASIGEIATQAAASTEVAGRAVSEAQRTVNTMAELGQAATRIGEVVGLIQSIAGQTNLLALNATIEAARAGEAGRGFAVVAAEVKSLAAQTAKATEEIADQIGAIQSATADSADAIEQVNAIIREMSAIATAVAATVDQQNSAVAAIAQGVHRASTEARSGAEAVSRVAGVSTNARGTAADVKQLADAVAIEAESLDSEVRRFLTGVQAA</sequence>
<evidence type="ECO:0000256" key="3">
    <source>
        <dbReference type="ARBA" id="ARBA00023224"/>
    </source>
</evidence>
<dbReference type="Proteomes" id="UP000254889">
    <property type="component" value="Chromosome"/>
</dbReference>
<evidence type="ECO:0000313" key="9">
    <source>
        <dbReference type="EMBL" id="AXK81695.1"/>
    </source>
</evidence>
<protein>
    <submittedName>
        <fullName evidence="9">Methyl-accepting chemotaxis protein</fullName>
    </submittedName>
</protein>
<keyword evidence="2" id="KW-1003">Cell membrane</keyword>
<dbReference type="KEGG" id="ptaw:DW352_14905"/>
<dbReference type="Pfam" id="PF00672">
    <property type="entry name" value="HAMP"/>
    <property type="match status" value="1"/>
</dbReference>
<comment type="similarity">
    <text evidence="4">Belongs to the methyl-accepting chemotaxis (MCP) protein family.</text>
</comment>
<evidence type="ECO:0000256" key="5">
    <source>
        <dbReference type="PROSITE-ProRule" id="PRU00284"/>
    </source>
</evidence>
<dbReference type="PANTHER" id="PTHR32089:SF112">
    <property type="entry name" value="LYSOZYME-LIKE PROTEIN-RELATED"/>
    <property type="match status" value="1"/>
</dbReference>
<dbReference type="GO" id="GO:0005886">
    <property type="term" value="C:plasma membrane"/>
    <property type="evidence" value="ECO:0007669"/>
    <property type="project" value="UniProtKB-SubCell"/>
</dbReference>
<evidence type="ECO:0000259" key="6">
    <source>
        <dbReference type="PROSITE" id="PS50111"/>
    </source>
</evidence>
<gene>
    <name evidence="9" type="ORF">DW352_14905</name>
</gene>
<feature type="domain" description="T-SNARE coiled-coil homology" evidence="7">
    <location>
        <begin position="584"/>
        <end position="646"/>
    </location>
</feature>
<comment type="subcellular location">
    <subcellularLocation>
        <location evidence="1">Cell inner membrane</location>
        <topology evidence="1">Multi-pass membrane protein</topology>
    </subcellularLocation>
</comment>
<dbReference type="SMART" id="SM00283">
    <property type="entry name" value="MA"/>
    <property type="match status" value="1"/>
</dbReference>
<keyword evidence="3 5" id="KW-0807">Transducer</keyword>
<feature type="domain" description="Methyl-accepting transducer" evidence="6">
    <location>
        <begin position="432"/>
        <end position="654"/>
    </location>
</feature>
<evidence type="ECO:0000259" key="8">
    <source>
        <dbReference type="PROSITE" id="PS50885"/>
    </source>
</evidence>
<dbReference type="PRINTS" id="PR00260">
    <property type="entry name" value="CHEMTRNSDUCR"/>
</dbReference>
<accession>A0A345ZXP8</accession>
<evidence type="ECO:0000256" key="1">
    <source>
        <dbReference type="ARBA" id="ARBA00004429"/>
    </source>
</evidence>